<evidence type="ECO:0000256" key="6">
    <source>
        <dbReference type="SAM" id="MobiDB-lite"/>
    </source>
</evidence>
<reference evidence="8" key="1">
    <citation type="submission" date="2018-02" db="EMBL/GenBank/DDBJ databases">
        <authorList>
            <person name="Cohen D.B."/>
            <person name="Kent A.D."/>
        </authorList>
    </citation>
    <scope>NUCLEOTIDE SEQUENCE</scope>
</reference>
<feature type="transmembrane region" description="Helical" evidence="7">
    <location>
        <begin position="503"/>
        <end position="525"/>
    </location>
</feature>
<feature type="transmembrane region" description="Helical" evidence="7">
    <location>
        <begin position="388"/>
        <end position="408"/>
    </location>
</feature>
<dbReference type="PANTHER" id="PTHR11654">
    <property type="entry name" value="OLIGOPEPTIDE TRANSPORTER-RELATED"/>
    <property type="match status" value="1"/>
</dbReference>
<evidence type="ECO:0000256" key="2">
    <source>
        <dbReference type="ARBA" id="ARBA00005982"/>
    </source>
</evidence>
<evidence type="ECO:0000256" key="1">
    <source>
        <dbReference type="ARBA" id="ARBA00004141"/>
    </source>
</evidence>
<evidence type="ECO:0000256" key="4">
    <source>
        <dbReference type="ARBA" id="ARBA00022989"/>
    </source>
</evidence>
<feature type="transmembrane region" description="Helical" evidence="7">
    <location>
        <begin position="196"/>
        <end position="216"/>
    </location>
</feature>
<feature type="transmembrane region" description="Helical" evidence="7">
    <location>
        <begin position="550"/>
        <end position="570"/>
    </location>
</feature>
<dbReference type="InterPro" id="IPR000109">
    <property type="entry name" value="POT_fam"/>
</dbReference>
<dbReference type="Pfam" id="PF00854">
    <property type="entry name" value="PTR2"/>
    <property type="match status" value="1"/>
</dbReference>
<dbReference type="SUPFAM" id="SSF103473">
    <property type="entry name" value="MFS general substrate transporter"/>
    <property type="match status" value="1"/>
</dbReference>
<organism evidence="8">
    <name type="scientific">Fagus sylvatica</name>
    <name type="common">Beechnut</name>
    <dbReference type="NCBI Taxonomy" id="28930"/>
    <lineage>
        <taxon>Eukaryota</taxon>
        <taxon>Viridiplantae</taxon>
        <taxon>Streptophyta</taxon>
        <taxon>Embryophyta</taxon>
        <taxon>Tracheophyta</taxon>
        <taxon>Spermatophyta</taxon>
        <taxon>Magnoliopsida</taxon>
        <taxon>eudicotyledons</taxon>
        <taxon>Gunneridae</taxon>
        <taxon>Pentapetalae</taxon>
        <taxon>rosids</taxon>
        <taxon>fabids</taxon>
        <taxon>Fagales</taxon>
        <taxon>Fagaceae</taxon>
        <taxon>Fagus</taxon>
    </lineage>
</organism>
<evidence type="ECO:0000256" key="5">
    <source>
        <dbReference type="ARBA" id="ARBA00023136"/>
    </source>
</evidence>
<gene>
    <name evidence="8" type="ORF">FSB_LOCUS34228</name>
</gene>
<sequence>MGNQRKGEKETGMENVTHSTVSIEQDPPLTSTGKAGGWKSVKYIIGNESFEKLAAMSLISNMTVYLITKYNLSGIFVVNIVTIWNGSSNIATLAGAFIADAYLGRFRTLVFGSISSLLGIGIMTLTAALHQLRPSACNGQSNCPHPQWWQLAVLFIALTFLSLGAGGIRPCNIAFGADQFDLKTKKGRAQLESFFNWWYFSFTIALIVALTVVVYIQTNVSWAIGFAIPTACLFVSITIFFLGCHTYIYKNPQGSIFSDIVKVIIAACWKHRLTVGPASEYSFYDPTITGSESPTLTKLAHTDRFKVLDKAAIIADPSELDNQGIAKNGWRLCSLQQVEQLKCLVAILPVWLSGIGCFIVMDQQGTFGILQVIQMERSIGPHFKIPPGWMGLTSMIALSIWILIYERVYIPQAKKMTSKDKRLTMRQRISTGIVMSILCMVVAGIVEKIRRDSALKHGSFTSPTSFALILPQFVLSGLTEAFAAVAVMEFFTTQMPESMRTTAGAVFFLSLSIASYLSSLIINVIHEATTKSDKSSWLGGHDLNYNRLDYYYYIIAALQVLNFVYFDFFASRYVLISGVGCGRKETQLESSIAGHPRNLSECEPNEEEKSLEMHV</sequence>
<dbReference type="InterPro" id="IPR036259">
    <property type="entry name" value="MFS_trans_sf"/>
</dbReference>
<evidence type="ECO:0000313" key="8">
    <source>
        <dbReference type="EMBL" id="SPD06346.1"/>
    </source>
</evidence>
<evidence type="ECO:0008006" key="9">
    <source>
        <dbReference type="Google" id="ProtNLM"/>
    </source>
</evidence>
<feature type="transmembrane region" description="Helical" evidence="7">
    <location>
        <begin position="466"/>
        <end position="491"/>
    </location>
</feature>
<feature type="transmembrane region" description="Helical" evidence="7">
    <location>
        <begin position="341"/>
        <end position="361"/>
    </location>
</feature>
<comment type="similarity">
    <text evidence="2">Belongs to the major facilitator superfamily. Proton-dependent oligopeptide transporter (POT/PTR) (TC 2.A.17) family.</text>
</comment>
<evidence type="ECO:0000256" key="3">
    <source>
        <dbReference type="ARBA" id="ARBA00022692"/>
    </source>
</evidence>
<keyword evidence="3 7" id="KW-0812">Transmembrane</keyword>
<comment type="subcellular location">
    <subcellularLocation>
        <location evidence="1">Membrane</location>
        <topology evidence="1">Multi-pass membrane protein</topology>
    </subcellularLocation>
</comment>
<proteinExistence type="inferred from homology"/>
<feature type="transmembrane region" description="Helical" evidence="7">
    <location>
        <begin position="149"/>
        <end position="175"/>
    </location>
</feature>
<keyword evidence="5 7" id="KW-0472">Membrane</keyword>
<protein>
    <recommendedName>
        <fullName evidence="9">Major facilitator superfamily (MFS) profile domain-containing protein</fullName>
    </recommendedName>
</protein>
<dbReference type="CDD" id="cd17416">
    <property type="entry name" value="MFS_NPF1_2"/>
    <property type="match status" value="1"/>
</dbReference>
<evidence type="ECO:0000256" key="7">
    <source>
        <dbReference type="SAM" id="Phobius"/>
    </source>
</evidence>
<feature type="region of interest" description="Disordered" evidence="6">
    <location>
        <begin position="1"/>
        <end position="33"/>
    </location>
</feature>
<feature type="transmembrane region" description="Helical" evidence="7">
    <location>
        <begin position="429"/>
        <end position="446"/>
    </location>
</feature>
<keyword evidence="4 7" id="KW-1133">Transmembrane helix</keyword>
<dbReference type="GO" id="GO:0022857">
    <property type="term" value="F:transmembrane transporter activity"/>
    <property type="evidence" value="ECO:0007669"/>
    <property type="project" value="InterPro"/>
</dbReference>
<feature type="transmembrane region" description="Helical" evidence="7">
    <location>
        <begin position="109"/>
        <end position="129"/>
    </location>
</feature>
<feature type="compositionally biased region" description="Polar residues" evidence="6">
    <location>
        <begin position="14"/>
        <end position="33"/>
    </location>
</feature>
<feature type="transmembrane region" description="Helical" evidence="7">
    <location>
        <begin position="222"/>
        <end position="243"/>
    </location>
</feature>
<feature type="compositionally biased region" description="Basic and acidic residues" evidence="6">
    <location>
        <begin position="1"/>
        <end position="12"/>
    </location>
</feature>
<dbReference type="GO" id="GO:0016020">
    <property type="term" value="C:membrane"/>
    <property type="evidence" value="ECO:0007669"/>
    <property type="project" value="UniProtKB-SubCell"/>
</dbReference>
<dbReference type="EMBL" id="OIVN01002779">
    <property type="protein sequence ID" value="SPD06346.1"/>
    <property type="molecule type" value="Genomic_DNA"/>
</dbReference>
<feature type="transmembrane region" description="Helical" evidence="7">
    <location>
        <begin position="74"/>
        <end position="97"/>
    </location>
</feature>
<name>A0A2N9GVE6_FAGSY</name>
<dbReference type="AlphaFoldDB" id="A0A2N9GVE6"/>
<accession>A0A2N9GVE6</accession>
<dbReference type="Gene3D" id="1.20.1250.20">
    <property type="entry name" value="MFS general substrate transporter like domains"/>
    <property type="match status" value="1"/>
</dbReference>